<dbReference type="AlphaFoldDB" id="A0A650EPJ2"/>
<keyword evidence="2" id="KW-0489">Methyltransferase</keyword>
<reference evidence="2" key="1">
    <citation type="journal article" date="2020" name="J. ISSAAS">
        <title>Lactobacilli and other gastrointestinal microbiota of Peromyscus leucopus, reservoir host for agents of Lyme disease and other zoonoses in North America.</title>
        <authorList>
            <person name="Milovic A."/>
            <person name="Bassam K."/>
            <person name="Shao H."/>
            <person name="Chatzistamou I."/>
            <person name="Tufts D.M."/>
            <person name="Diuk-Wasser M."/>
            <person name="Barbour A.G."/>
        </authorList>
    </citation>
    <scope>NUCLEOTIDE SEQUENCE</scope>
    <source>
        <strain evidence="2">LL50</strain>
    </source>
</reference>
<keyword evidence="2" id="KW-0808">Transferase</keyword>
<dbReference type="SUPFAM" id="SSF53335">
    <property type="entry name" value="S-adenosyl-L-methionine-dependent methyltransferases"/>
    <property type="match status" value="1"/>
</dbReference>
<dbReference type="GO" id="GO:0008168">
    <property type="term" value="F:methyltransferase activity"/>
    <property type="evidence" value="ECO:0007669"/>
    <property type="project" value="UniProtKB-KW"/>
</dbReference>
<proteinExistence type="predicted"/>
<dbReference type="InterPro" id="IPR025714">
    <property type="entry name" value="Methyltranfer_dom"/>
</dbReference>
<sequence>MIIFATLSKPTAKAEEIFGRKYERVKIKLNPSIFSEEISPNEISQEKITRDKKIYFAEFFTATQTFHKNFSSQEAENFLQENIGKMFRNCTERTENEEIVFMTSKKGKITRIAKSLKNESTKKIVSEKNFNAEKKFGVKISLGQKNSLGVNLQNRKKNYIIQEGERVPFLQELGVMTADGKIVASKYAKFRQINRFLELLDDIVPVVLERKKLEMKIANENSRENFEEKNSRNEIANEISKDEIRREEKIVASEKSASSSLTSQIEPIRILDFGSGKSYLTFAVHHYFSRKKIPFEITGVDLKKDVIEHCADLSRRLGLQNIHFFCGNIADFSGEKNPDIVITLHACDTATDFALDYAVRRGAKAILSVPCCQHEINFQLQKKSCQQKIVQPLLKYGIVRERFAALVTDCVRAEILEQAGYAVQILEFIDMEGTPKNLLIRAVLKNHAEKASQDENARSVQKSYLELLDALGVEQTLCRLLQKK</sequence>
<dbReference type="CDD" id="cd02440">
    <property type="entry name" value="AdoMet_MTases"/>
    <property type="match status" value="1"/>
</dbReference>
<gene>
    <name evidence="2" type="ORF">Unknown280_0540</name>
</gene>
<dbReference type="Gene3D" id="3.40.50.150">
    <property type="entry name" value="Vaccinia Virus protein VP39"/>
    <property type="match status" value="1"/>
</dbReference>
<dbReference type="Pfam" id="PF13679">
    <property type="entry name" value="Methyltransf_32"/>
    <property type="match status" value="1"/>
</dbReference>
<name>A0A650EPJ2_9SPIO</name>
<dbReference type="GO" id="GO:0005737">
    <property type="term" value="C:cytoplasm"/>
    <property type="evidence" value="ECO:0007669"/>
    <property type="project" value="TreeGrafter"/>
</dbReference>
<feature type="domain" description="Methyltransferase" evidence="1">
    <location>
        <begin position="257"/>
        <end position="377"/>
    </location>
</feature>
<dbReference type="PANTHER" id="PTHR13369:SF3">
    <property type="entry name" value="METHYLTRANSFERASE DOMAIN-CONTAINING PROTEIN"/>
    <property type="match status" value="1"/>
</dbReference>
<accession>A0A650EPJ2</accession>
<dbReference type="PANTHER" id="PTHR13369">
    <property type="match status" value="1"/>
</dbReference>
<evidence type="ECO:0000313" key="2">
    <source>
        <dbReference type="EMBL" id="QGT51362.1"/>
    </source>
</evidence>
<protein>
    <submittedName>
        <fullName evidence="2">SAM-dependent methyltransferase</fullName>
    </submittedName>
</protein>
<dbReference type="InterPro" id="IPR029063">
    <property type="entry name" value="SAM-dependent_MTases_sf"/>
</dbReference>
<evidence type="ECO:0000259" key="1">
    <source>
        <dbReference type="Pfam" id="PF13679"/>
    </source>
</evidence>
<organism evidence="2">
    <name type="scientific">uncultured Spirochaetaceae bacterium</name>
    <dbReference type="NCBI Taxonomy" id="201186"/>
    <lineage>
        <taxon>Bacteria</taxon>
        <taxon>Pseudomonadati</taxon>
        <taxon>Spirochaetota</taxon>
        <taxon>Spirochaetia</taxon>
        <taxon>Spirochaetales</taxon>
        <taxon>Spirochaetaceae</taxon>
        <taxon>environmental samples</taxon>
    </lineage>
</organism>
<dbReference type="EMBL" id="MN577574">
    <property type="protein sequence ID" value="QGT51362.1"/>
    <property type="molecule type" value="Genomic_DNA"/>
</dbReference>
<dbReference type="GO" id="GO:0032259">
    <property type="term" value="P:methylation"/>
    <property type="evidence" value="ECO:0007669"/>
    <property type="project" value="UniProtKB-KW"/>
</dbReference>